<keyword evidence="4" id="KW-1185">Reference proteome</keyword>
<accession>A0A4Q2T7B3</accession>
<dbReference type="EMBL" id="SDWV01000005">
    <property type="protein sequence ID" value="RYC12914.1"/>
    <property type="molecule type" value="Genomic_DNA"/>
</dbReference>
<protein>
    <submittedName>
        <fullName evidence="3">Asp23/Gls24 family envelope stress response protein</fullName>
    </submittedName>
</protein>
<evidence type="ECO:0000256" key="1">
    <source>
        <dbReference type="ARBA" id="ARBA00005721"/>
    </source>
</evidence>
<dbReference type="InterPro" id="IPR005531">
    <property type="entry name" value="Asp23"/>
</dbReference>
<evidence type="ECO:0000313" key="3">
    <source>
        <dbReference type="EMBL" id="RYC12914.1"/>
    </source>
</evidence>
<comment type="caution">
    <text evidence="3">The sequence shown here is derived from an EMBL/GenBank/DDBJ whole genome shotgun (WGS) entry which is preliminary data.</text>
</comment>
<dbReference type="Proteomes" id="UP000291101">
    <property type="component" value="Unassembled WGS sequence"/>
</dbReference>
<evidence type="ECO:0000313" key="4">
    <source>
        <dbReference type="Proteomes" id="UP000291101"/>
    </source>
</evidence>
<proteinExistence type="inferred from homology"/>
<feature type="compositionally biased region" description="Basic and acidic residues" evidence="2">
    <location>
        <begin position="12"/>
        <end position="21"/>
    </location>
</feature>
<comment type="similarity">
    <text evidence="1">Belongs to the asp23 family.</text>
</comment>
<evidence type="ECO:0000256" key="2">
    <source>
        <dbReference type="SAM" id="MobiDB-lite"/>
    </source>
</evidence>
<organism evidence="3 4">
    <name type="scientific">Nocardioides zhouii</name>
    <dbReference type="NCBI Taxonomy" id="1168729"/>
    <lineage>
        <taxon>Bacteria</taxon>
        <taxon>Bacillati</taxon>
        <taxon>Actinomycetota</taxon>
        <taxon>Actinomycetes</taxon>
        <taxon>Propionibacteriales</taxon>
        <taxon>Nocardioidaceae</taxon>
        <taxon>Nocardioides</taxon>
    </lineage>
</organism>
<dbReference type="AlphaFoldDB" id="A0A4Q2T7B3"/>
<dbReference type="Pfam" id="PF03780">
    <property type="entry name" value="Asp23"/>
    <property type="match status" value="1"/>
</dbReference>
<reference evidence="3 4" key="1">
    <citation type="submission" date="2019-01" db="EMBL/GenBank/DDBJ databases">
        <title>Novel species of Nocardioides.</title>
        <authorList>
            <person name="Liu Q."/>
            <person name="X Y.-H."/>
        </authorList>
    </citation>
    <scope>NUCLEOTIDE SEQUENCE [LARGE SCALE GENOMIC DNA]</scope>
    <source>
        <strain evidence="3 4">HLT2-9</strain>
    </source>
</reference>
<gene>
    <name evidence="3" type="ORF">EUA94_06680</name>
</gene>
<sequence length="138" mass="14513">MVDVNDATAVRTTDRPARGADEGASQGPEPEGRGHLSVRAHALQHIVETVALEVPQVRRTEGALAGVRSGTPRAHVHVRGTTARVSLDVSVAWPAPVSDVAAQVRSRVLDRASELSGVRITSVDVTVSVSGIDERRAS</sequence>
<dbReference type="OrthoDB" id="3782443at2"/>
<name>A0A4Q2T7B3_9ACTN</name>
<feature type="region of interest" description="Disordered" evidence="2">
    <location>
        <begin position="1"/>
        <end position="36"/>
    </location>
</feature>